<organism evidence="3 4">
    <name type="scientific">Ranitomeya imitator</name>
    <name type="common">mimic poison frog</name>
    <dbReference type="NCBI Taxonomy" id="111125"/>
    <lineage>
        <taxon>Eukaryota</taxon>
        <taxon>Metazoa</taxon>
        <taxon>Chordata</taxon>
        <taxon>Craniata</taxon>
        <taxon>Vertebrata</taxon>
        <taxon>Euteleostomi</taxon>
        <taxon>Amphibia</taxon>
        <taxon>Batrachia</taxon>
        <taxon>Anura</taxon>
        <taxon>Neobatrachia</taxon>
        <taxon>Hyloidea</taxon>
        <taxon>Dendrobatidae</taxon>
        <taxon>Dendrobatinae</taxon>
        <taxon>Ranitomeya</taxon>
    </lineage>
</organism>
<evidence type="ECO:0000256" key="1">
    <source>
        <dbReference type="ARBA" id="ARBA00010169"/>
    </source>
</evidence>
<comment type="caution">
    <text evidence="3">The sequence shown here is derived from an EMBL/GenBank/DDBJ whole genome shotgun (WGS) entry which is preliminary data.</text>
</comment>
<sequence>MQIGILRDNKSTAKYKSALKEVYHKRDKSKKDTITNVPLQFPCDQPEIQEVTQKHPEPEETQHQQVQAENVTPAVELENPLSAIEYIGGLSTAFQNAEDKPLMPVGLTHLRFWGGILEKKLAASVNIMPKSSSLYIWKGEIEESSEVLLIVKTRTARLHELSGYVRFSHPFAAPDFMTVSIDLEDLDYSRYIEEVTVKK</sequence>
<dbReference type="Proteomes" id="UP001176940">
    <property type="component" value="Unassembled WGS sequence"/>
</dbReference>
<dbReference type="PANTHER" id="PTHR23419">
    <property type="entry name" value="DIVALENT CATION TOLERANCE CUTA-RELATED"/>
    <property type="match status" value="1"/>
</dbReference>
<evidence type="ECO:0000313" key="3">
    <source>
        <dbReference type="EMBL" id="CAJ0922786.1"/>
    </source>
</evidence>
<dbReference type="InterPro" id="IPR015867">
    <property type="entry name" value="N-reg_PII/ATP_PRibTrfase_C"/>
</dbReference>
<dbReference type="InterPro" id="IPR011322">
    <property type="entry name" value="N-reg_PII-like_a/b"/>
</dbReference>
<dbReference type="Pfam" id="PF03091">
    <property type="entry name" value="CutA1"/>
    <property type="match status" value="1"/>
</dbReference>
<comment type="similarity">
    <text evidence="1">Belongs to the CutA family.</text>
</comment>
<keyword evidence="4" id="KW-1185">Reference proteome</keyword>
<reference evidence="3" key="1">
    <citation type="submission" date="2023-07" db="EMBL/GenBank/DDBJ databases">
        <authorList>
            <person name="Stuckert A."/>
        </authorList>
    </citation>
    <scope>NUCLEOTIDE SEQUENCE</scope>
</reference>
<evidence type="ECO:0000313" key="4">
    <source>
        <dbReference type="Proteomes" id="UP001176940"/>
    </source>
</evidence>
<dbReference type="SUPFAM" id="SSF54913">
    <property type="entry name" value="GlnB-like"/>
    <property type="match status" value="1"/>
</dbReference>
<gene>
    <name evidence="3" type="ORF">RIMI_LOCUS1831711</name>
</gene>
<dbReference type="InterPro" id="IPR004323">
    <property type="entry name" value="Ion_tolerance_CutA"/>
</dbReference>
<dbReference type="Gene3D" id="3.30.70.120">
    <property type="match status" value="1"/>
</dbReference>
<dbReference type="EMBL" id="CAUEEQ010002447">
    <property type="protein sequence ID" value="CAJ0922786.1"/>
    <property type="molecule type" value="Genomic_DNA"/>
</dbReference>
<name>A0ABN9KXD2_9NEOB</name>
<comment type="subunit">
    <text evidence="2">Homotrimer.</text>
</comment>
<dbReference type="PANTHER" id="PTHR23419:SF2">
    <property type="entry name" value="CUTA DIVALENT CATION TOLERANCE HOMOLOG-LIKE"/>
    <property type="match status" value="1"/>
</dbReference>
<accession>A0ABN9KXD2</accession>
<evidence type="ECO:0000256" key="2">
    <source>
        <dbReference type="ARBA" id="ARBA00011233"/>
    </source>
</evidence>
<protein>
    <submittedName>
        <fullName evidence="3">Uncharacterized protein</fullName>
    </submittedName>
</protein>
<proteinExistence type="inferred from homology"/>